<keyword evidence="2" id="KW-0808">Transferase</keyword>
<name>A0ABR9G2F1_9GAMM</name>
<proteinExistence type="predicted"/>
<dbReference type="PANTHER" id="PTHR36973">
    <property type="entry name" value="SLL1456 PROTEIN-RELATED"/>
    <property type="match status" value="1"/>
</dbReference>
<gene>
    <name evidence="2" type="ORF">EI547_16775</name>
</gene>
<dbReference type="EMBL" id="RRZB01000059">
    <property type="protein sequence ID" value="MBE0465090.1"/>
    <property type="molecule type" value="Genomic_DNA"/>
</dbReference>
<comment type="caution">
    <text evidence="2">The sequence shown here is derived from an EMBL/GenBank/DDBJ whole genome shotgun (WGS) entry which is preliminary data.</text>
</comment>
<sequence>MRAKSIEEIDTVRLDDVAQIQNIDWLKIDIQGGELNVFKNAENKLKNALVIQTEVNFIQLYENQPLFAEIDQWMRANGFMLHTLLEQRRRLYAPMKINGGIHQGINQLTTADAVYVKDISEIASVSVEQRKKMAFILSKAYGSYDLAYRLLMAEENFAKKEFFKKMVGKKINAISVD</sequence>
<dbReference type="SUPFAM" id="SSF53335">
    <property type="entry name" value="S-adenosyl-L-methionine-dependent methyltransferases"/>
    <property type="match status" value="1"/>
</dbReference>
<dbReference type="GO" id="GO:0008168">
    <property type="term" value="F:methyltransferase activity"/>
    <property type="evidence" value="ECO:0007669"/>
    <property type="project" value="UniProtKB-KW"/>
</dbReference>
<evidence type="ECO:0000313" key="3">
    <source>
        <dbReference type="Proteomes" id="UP001645038"/>
    </source>
</evidence>
<evidence type="ECO:0000259" key="1">
    <source>
        <dbReference type="Pfam" id="PF05050"/>
    </source>
</evidence>
<accession>A0ABR9G2F1</accession>
<dbReference type="Gene3D" id="3.40.50.150">
    <property type="entry name" value="Vaccinia Virus protein VP39"/>
    <property type="match status" value="1"/>
</dbReference>
<dbReference type="InterPro" id="IPR053188">
    <property type="entry name" value="FkbM_Methyltransferase"/>
</dbReference>
<dbReference type="InterPro" id="IPR006342">
    <property type="entry name" value="FkbM_mtfrase"/>
</dbReference>
<reference evidence="2 3" key="1">
    <citation type="submission" date="2020-07" db="EMBL/GenBank/DDBJ databases">
        <title>Halophilic bacteria isolated from french cheeses.</title>
        <authorList>
            <person name="Kothe C.I."/>
            <person name="Farah-Kraiem B."/>
            <person name="Renault P."/>
            <person name="Dridi B."/>
        </authorList>
    </citation>
    <scope>NUCLEOTIDE SEQUENCE [LARGE SCALE GENOMIC DNA]</scope>
    <source>
        <strain evidence="2 3">FME20</strain>
    </source>
</reference>
<protein>
    <submittedName>
        <fullName evidence="2">FkbM family methyltransferase</fullName>
    </submittedName>
</protein>
<dbReference type="PANTHER" id="PTHR36973:SF4">
    <property type="entry name" value="NODULATION PROTEIN"/>
    <property type="match status" value="1"/>
</dbReference>
<dbReference type="RefSeq" id="WP_192539530.1">
    <property type="nucleotide sequence ID" value="NZ_RRZB01000059.1"/>
</dbReference>
<feature type="domain" description="Methyltransferase FkbM" evidence="1">
    <location>
        <begin position="8"/>
        <end position="79"/>
    </location>
</feature>
<dbReference type="Proteomes" id="UP001645038">
    <property type="component" value="Unassembled WGS sequence"/>
</dbReference>
<organism evidence="2 3">
    <name type="scientific">Halomonas colorata</name>
    <dbReference type="NCBI Taxonomy" id="2742615"/>
    <lineage>
        <taxon>Bacteria</taxon>
        <taxon>Pseudomonadati</taxon>
        <taxon>Pseudomonadota</taxon>
        <taxon>Gammaproteobacteria</taxon>
        <taxon>Oceanospirillales</taxon>
        <taxon>Halomonadaceae</taxon>
        <taxon>Halomonas</taxon>
    </lineage>
</organism>
<dbReference type="Pfam" id="PF05050">
    <property type="entry name" value="Methyltransf_21"/>
    <property type="match status" value="1"/>
</dbReference>
<keyword evidence="3" id="KW-1185">Reference proteome</keyword>
<dbReference type="InterPro" id="IPR029063">
    <property type="entry name" value="SAM-dependent_MTases_sf"/>
</dbReference>
<dbReference type="GO" id="GO:0032259">
    <property type="term" value="P:methylation"/>
    <property type="evidence" value="ECO:0007669"/>
    <property type="project" value="UniProtKB-KW"/>
</dbReference>
<evidence type="ECO:0000313" key="2">
    <source>
        <dbReference type="EMBL" id="MBE0465090.1"/>
    </source>
</evidence>
<keyword evidence="2" id="KW-0489">Methyltransferase</keyword>